<sequence length="498" mass="56422">MSTSSATAQLAALIITALTARSIYRLFLGPLSKFPGPKIAALTSLYEAYYDCYKDGGGRYYIEINRMHDEYGPIVRINPWELHIRDPNWNEVYKVARRAHKPLWYYRFLGPPDNAFSSVCAESHRRRREAINPYFSPAAIARHQPEVERLLRGTEKVVRLDDAFRALATDGATGFAFRKPFGHLDSPDFEHAGNRALRMLGWLGVVNRHLRGVVLWGFKTLMPQWLALKINPGSLGVRGFYTTSLGLSEGCAEKGEAETDLVRQILNSNLPPHEKTLAFITRESCAVALAGTESTGSVLSVTVYHLLSHPERTARLRAEVKVAYEKYGQPPTFQELRELPYLGGVVNEGLRLDSIAGRLPRLDPKNDLVYEGLVIPKGTYISTTQKDTHFCADIFSDPHDFRPERWLDVAERKRLSRYLAPFGRGARSCIGTEIALMEIYLCLGRLFSPEAGFELELHDIDFEQDVHFFHDFFSPFPMSTRGIRAFVRWEKGGVNECY</sequence>
<evidence type="ECO:0000256" key="5">
    <source>
        <dbReference type="ARBA" id="ARBA00023002"/>
    </source>
</evidence>
<dbReference type="Proteomes" id="UP001175000">
    <property type="component" value="Unassembled WGS sequence"/>
</dbReference>
<comment type="cofactor">
    <cofactor evidence="1 8">
        <name>heme</name>
        <dbReference type="ChEBI" id="CHEBI:30413"/>
    </cofactor>
</comment>
<evidence type="ECO:0000256" key="3">
    <source>
        <dbReference type="ARBA" id="ARBA00022617"/>
    </source>
</evidence>
<dbReference type="PRINTS" id="PR00385">
    <property type="entry name" value="P450"/>
</dbReference>
<protein>
    <submittedName>
        <fullName evidence="10">Cytochrome P450 CYP682H1</fullName>
    </submittedName>
</protein>
<keyword evidence="7 9" id="KW-0503">Monooxygenase</keyword>
<keyword evidence="3 8" id="KW-0349">Heme</keyword>
<dbReference type="InterPro" id="IPR050121">
    <property type="entry name" value="Cytochrome_P450_monoxygenase"/>
</dbReference>
<reference evidence="10" key="1">
    <citation type="submission" date="2023-06" db="EMBL/GenBank/DDBJ databases">
        <title>Genome-scale phylogeny and comparative genomics of the fungal order Sordariales.</title>
        <authorList>
            <consortium name="Lawrence Berkeley National Laboratory"/>
            <person name="Hensen N."/>
            <person name="Bonometti L."/>
            <person name="Westerberg I."/>
            <person name="Brannstrom I.O."/>
            <person name="Guillou S."/>
            <person name="Cros-Aarteil S."/>
            <person name="Calhoun S."/>
            <person name="Haridas S."/>
            <person name="Kuo A."/>
            <person name="Mondo S."/>
            <person name="Pangilinan J."/>
            <person name="Riley R."/>
            <person name="Labutti K."/>
            <person name="Andreopoulos B."/>
            <person name="Lipzen A."/>
            <person name="Chen C."/>
            <person name="Yanf M."/>
            <person name="Daum C."/>
            <person name="Ng V."/>
            <person name="Clum A."/>
            <person name="Steindorff A."/>
            <person name="Ohm R."/>
            <person name="Martin F."/>
            <person name="Silar P."/>
            <person name="Natvig D."/>
            <person name="Lalanne C."/>
            <person name="Gautier V."/>
            <person name="Ament-Velasquez S.L."/>
            <person name="Kruys A."/>
            <person name="Hutchinson M.I."/>
            <person name="Powell A.J."/>
            <person name="Barry K."/>
            <person name="Miller A.N."/>
            <person name="Grigoriev I.V."/>
            <person name="Debuchy R."/>
            <person name="Gladieux P."/>
            <person name="Thoren M.H."/>
            <person name="Johannesson H."/>
        </authorList>
    </citation>
    <scope>NUCLEOTIDE SEQUENCE</scope>
    <source>
        <strain evidence="10">CBS 606.72</strain>
    </source>
</reference>
<dbReference type="PRINTS" id="PR00465">
    <property type="entry name" value="EP450IV"/>
</dbReference>
<evidence type="ECO:0000313" key="10">
    <source>
        <dbReference type="EMBL" id="KAK0611290.1"/>
    </source>
</evidence>
<dbReference type="EMBL" id="JAULSU010000007">
    <property type="protein sequence ID" value="KAK0611290.1"/>
    <property type="molecule type" value="Genomic_DNA"/>
</dbReference>
<dbReference type="GO" id="GO:0016705">
    <property type="term" value="F:oxidoreductase activity, acting on paired donors, with incorporation or reduction of molecular oxygen"/>
    <property type="evidence" value="ECO:0007669"/>
    <property type="project" value="InterPro"/>
</dbReference>
<keyword evidence="5 9" id="KW-0560">Oxidoreductase</keyword>
<name>A0AA39WBZ1_9PEZI</name>
<evidence type="ECO:0000256" key="7">
    <source>
        <dbReference type="ARBA" id="ARBA00023033"/>
    </source>
</evidence>
<dbReference type="CDD" id="cd11062">
    <property type="entry name" value="CYP58-like"/>
    <property type="match status" value="1"/>
</dbReference>
<accession>A0AA39WBZ1</accession>
<dbReference type="SUPFAM" id="SSF48264">
    <property type="entry name" value="Cytochrome P450"/>
    <property type="match status" value="1"/>
</dbReference>
<evidence type="ECO:0000313" key="11">
    <source>
        <dbReference type="Proteomes" id="UP001175000"/>
    </source>
</evidence>
<dbReference type="GO" id="GO:0004497">
    <property type="term" value="F:monooxygenase activity"/>
    <property type="evidence" value="ECO:0007669"/>
    <property type="project" value="UniProtKB-KW"/>
</dbReference>
<comment type="similarity">
    <text evidence="2 9">Belongs to the cytochrome P450 family.</text>
</comment>
<dbReference type="Gene3D" id="1.10.630.10">
    <property type="entry name" value="Cytochrome P450"/>
    <property type="match status" value="1"/>
</dbReference>
<dbReference type="InterPro" id="IPR017972">
    <property type="entry name" value="Cyt_P450_CS"/>
</dbReference>
<organism evidence="10 11">
    <name type="scientific">Immersiella caudata</name>
    <dbReference type="NCBI Taxonomy" id="314043"/>
    <lineage>
        <taxon>Eukaryota</taxon>
        <taxon>Fungi</taxon>
        <taxon>Dikarya</taxon>
        <taxon>Ascomycota</taxon>
        <taxon>Pezizomycotina</taxon>
        <taxon>Sordariomycetes</taxon>
        <taxon>Sordariomycetidae</taxon>
        <taxon>Sordariales</taxon>
        <taxon>Lasiosphaeriaceae</taxon>
        <taxon>Immersiella</taxon>
    </lineage>
</organism>
<dbReference type="InterPro" id="IPR036396">
    <property type="entry name" value="Cyt_P450_sf"/>
</dbReference>
<comment type="caution">
    <text evidence="10">The sequence shown here is derived from an EMBL/GenBank/DDBJ whole genome shotgun (WGS) entry which is preliminary data.</text>
</comment>
<dbReference type="AlphaFoldDB" id="A0AA39WBZ1"/>
<evidence type="ECO:0000256" key="9">
    <source>
        <dbReference type="RuleBase" id="RU000461"/>
    </source>
</evidence>
<dbReference type="InterPro" id="IPR002403">
    <property type="entry name" value="Cyt_P450_E_grp-IV"/>
</dbReference>
<evidence type="ECO:0000256" key="6">
    <source>
        <dbReference type="ARBA" id="ARBA00023004"/>
    </source>
</evidence>
<dbReference type="GO" id="GO:0020037">
    <property type="term" value="F:heme binding"/>
    <property type="evidence" value="ECO:0007669"/>
    <property type="project" value="InterPro"/>
</dbReference>
<dbReference type="Pfam" id="PF00067">
    <property type="entry name" value="p450"/>
    <property type="match status" value="1"/>
</dbReference>
<feature type="binding site" description="axial binding residue" evidence="8">
    <location>
        <position position="429"/>
    </location>
    <ligand>
        <name>heme</name>
        <dbReference type="ChEBI" id="CHEBI:30413"/>
    </ligand>
    <ligandPart>
        <name>Fe</name>
        <dbReference type="ChEBI" id="CHEBI:18248"/>
    </ligandPart>
</feature>
<dbReference type="PROSITE" id="PS00086">
    <property type="entry name" value="CYTOCHROME_P450"/>
    <property type="match status" value="1"/>
</dbReference>
<dbReference type="GO" id="GO:0005506">
    <property type="term" value="F:iron ion binding"/>
    <property type="evidence" value="ECO:0007669"/>
    <property type="project" value="InterPro"/>
</dbReference>
<dbReference type="PANTHER" id="PTHR24305:SF157">
    <property type="entry name" value="N-ACETYLTRYPTOPHAN 6-HYDROXYLASE IVOC-RELATED"/>
    <property type="match status" value="1"/>
</dbReference>
<evidence type="ECO:0000256" key="2">
    <source>
        <dbReference type="ARBA" id="ARBA00010617"/>
    </source>
</evidence>
<evidence type="ECO:0000256" key="4">
    <source>
        <dbReference type="ARBA" id="ARBA00022723"/>
    </source>
</evidence>
<proteinExistence type="inferred from homology"/>
<dbReference type="PANTHER" id="PTHR24305">
    <property type="entry name" value="CYTOCHROME P450"/>
    <property type="match status" value="1"/>
</dbReference>
<gene>
    <name evidence="10" type="ORF">B0T14DRAFT_540452</name>
</gene>
<keyword evidence="4 8" id="KW-0479">Metal-binding</keyword>
<evidence type="ECO:0000256" key="1">
    <source>
        <dbReference type="ARBA" id="ARBA00001971"/>
    </source>
</evidence>
<dbReference type="InterPro" id="IPR001128">
    <property type="entry name" value="Cyt_P450"/>
</dbReference>
<keyword evidence="11" id="KW-1185">Reference proteome</keyword>
<evidence type="ECO:0000256" key="8">
    <source>
        <dbReference type="PIRSR" id="PIRSR602403-1"/>
    </source>
</evidence>
<keyword evidence="6 8" id="KW-0408">Iron</keyword>